<name>A0A544U4E8_LYSSH</name>
<accession>A0A544U4E8</accession>
<protein>
    <submittedName>
        <fullName evidence="1">Uncharacterized protein</fullName>
    </submittedName>
</protein>
<gene>
    <name evidence="1" type="ORF">C7Y47_24365</name>
</gene>
<dbReference type="EMBL" id="SADV01000045">
    <property type="protein sequence ID" value="TQR25628.1"/>
    <property type="molecule type" value="Genomic_DNA"/>
</dbReference>
<dbReference type="RefSeq" id="WP_142511098.1">
    <property type="nucleotide sequence ID" value="NZ_SADV01000045.1"/>
</dbReference>
<dbReference type="AlphaFoldDB" id="A0A544U4E8"/>
<comment type="caution">
    <text evidence="1">The sequence shown here is derived from an EMBL/GenBank/DDBJ whole genome shotgun (WGS) entry which is preliminary data.</text>
</comment>
<sequence>MDISKIINIKAEHNILDKNYEQLVNEFLEIQNIKSGKSSVISFLVILYSDLMKDNKLISKNNSSLLLNKVTLMHIMKFQTNIESLVTLRKLTKETGQEIPFIINDFLNFLSKKNIVKIYYKPLHFIPIPTQTFAKNNLSVISGFREYLTQKNYTHINIYVNSVENFFKHSCFECNNLYNELFWKENIKKYEETLRLKVLKGTLAPATSYQYLKRIKLFLDFLYSEDIINFNYQIPSKMKHHGKRSNEYVEVKDILIVLDTVLETSSDILRDLTIFLIMIETGCRSIENRF</sequence>
<dbReference type="OrthoDB" id="2607117at2"/>
<evidence type="ECO:0000313" key="2">
    <source>
        <dbReference type="Proteomes" id="UP000317944"/>
    </source>
</evidence>
<reference evidence="1 2" key="1">
    <citation type="submission" date="2018-03" db="EMBL/GenBank/DDBJ databases">
        <title>Aerobic endospore-forming bacteria genome sequencing and assembly.</title>
        <authorList>
            <person name="Cavalcante D.A."/>
            <person name="Driks A."/>
            <person name="Putonti C."/>
            <person name="De-Souza M.T."/>
        </authorList>
    </citation>
    <scope>NUCLEOTIDE SEQUENCE [LARGE SCALE GENOMIC DNA]</scope>
    <source>
        <strain evidence="1 2">SDF0037</strain>
    </source>
</reference>
<evidence type="ECO:0000313" key="1">
    <source>
        <dbReference type="EMBL" id="TQR25628.1"/>
    </source>
</evidence>
<dbReference type="InterPro" id="IPR011010">
    <property type="entry name" value="DNA_brk_join_enz"/>
</dbReference>
<proteinExistence type="predicted"/>
<dbReference type="GO" id="GO:0003677">
    <property type="term" value="F:DNA binding"/>
    <property type="evidence" value="ECO:0007669"/>
    <property type="project" value="InterPro"/>
</dbReference>
<organism evidence="1 2">
    <name type="scientific">Lysinibacillus sphaericus</name>
    <name type="common">Bacillus sphaericus</name>
    <dbReference type="NCBI Taxonomy" id="1421"/>
    <lineage>
        <taxon>Bacteria</taxon>
        <taxon>Bacillati</taxon>
        <taxon>Bacillota</taxon>
        <taxon>Bacilli</taxon>
        <taxon>Bacillales</taxon>
        <taxon>Bacillaceae</taxon>
        <taxon>Lysinibacillus</taxon>
    </lineage>
</organism>
<dbReference type="SUPFAM" id="SSF56349">
    <property type="entry name" value="DNA breaking-rejoining enzymes"/>
    <property type="match status" value="1"/>
</dbReference>
<dbReference type="Proteomes" id="UP000317944">
    <property type="component" value="Unassembled WGS sequence"/>
</dbReference>